<dbReference type="NCBIfam" id="TIGR01250">
    <property type="entry name" value="pro_imino_pep_2"/>
    <property type="match status" value="1"/>
</dbReference>
<dbReference type="InterPro" id="IPR029058">
    <property type="entry name" value="AB_hydrolase_fold"/>
</dbReference>
<organism evidence="1">
    <name type="scientific">mine drainage metagenome</name>
    <dbReference type="NCBI Taxonomy" id="410659"/>
    <lineage>
        <taxon>unclassified sequences</taxon>
        <taxon>metagenomes</taxon>
        <taxon>ecological metagenomes</taxon>
    </lineage>
</organism>
<dbReference type="EMBL" id="AUZY01010396">
    <property type="protein sequence ID" value="EQD38866.1"/>
    <property type="molecule type" value="Genomic_DNA"/>
</dbReference>
<accession>T0YTE6</accession>
<gene>
    <name evidence="1" type="ORF">B1B_15629</name>
</gene>
<dbReference type="SUPFAM" id="SSF53474">
    <property type="entry name" value="alpha/beta-Hydrolases"/>
    <property type="match status" value="1"/>
</dbReference>
<dbReference type="GO" id="GO:0008233">
    <property type="term" value="F:peptidase activity"/>
    <property type="evidence" value="ECO:0007669"/>
    <property type="project" value="InterPro"/>
</dbReference>
<sequence>MSGGLSSVPETVKEMQRLISELPRKHRDAIHKHDEEGDYSSTEYQEAVWYFYRKHLLRMKEYPEDVMKSLEFAEKRNVYPVMNGPNEFTITGTIKDWDITDMISAIKVPTLITVGKYDEVTPNIASVIREKIAGSRMVVFQKSSHLSMWEERDHYNSVL</sequence>
<dbReference type="GO" id="GO:0006508">
    <property type="term" value="P:proteolysis"/>
    <property type="evidence" value="ECO:0007669"/>
    <property type="project" value="InterPro"/>
</dbReference>
<dbReference type="AlphaFoldDB" id="T0YTE6"/>
<dbReference type="InterPro" id="IPR005945">
    <property type="entry name" value="Pro_imino_pep"/>
</dbReference>
<comment type="caution">
    <text evidence="1">The sequence shown here is derived from an EMBL/GenBank/DDBJ whole genome shotgun (WGS) entry which is preliminary data.</text>
</comment>
<reference evidence="1" key="1">
    <citation type="submission" date="2013-08" db="EMBL/GenBank/DDBJ databases">
        <authorList>
            <person name="Mendez C."/>
            <person name="Richter M."/>
            <person name="Ferrer M."/>
            <person name="Sanchez J."/>
        </authorList>
    </citation>
    <scope>NUCLEOTIDE SEQUENCE</scope>
</reference>
<protein>
    <submittedName>
        <fullName evidence="1">Proline iminopeptidase</fullName>
    </submittedName>
</protein>
<feature type="non-terminal residue" evidence="1">
    <location>
        <position position="159"/>
    </location>
</feature>
<reference evidence="1" key="2">
    <citation type="journal article" date="2014" name="ISME J.">
        <title>Microbial stratification in low pH oxic and suboxic macroscopic growths along an acid mine drainage.</title>
        <authorList>
            <person name="Mendez-Garcia C."/>
            <person name="Mesa V."/>
            <person name="Sprenger R.R."/>
            <person name="Richter M."/>
            <person name="Diez M.S."/>
            <person name="Solano J."/>
            <person name="Bargiela R."/>
            <person name="Golyshina O.V."/>
            <person name="Manteca A."/>
            <person name="Ramos J.L."/>
            <person name="Gallego J.R."/>
            <person name="Llorente I."/>
            <person name="Martins Dos Santos V.A."/>
            <person name="Jensen O.N."/>
            <person name="Pelaez A.I."/>
            <person name="Sanchez J."/>
            <person name="Ferrer M."/>
        </authorList>
    </citation>
    <scope>NUCLEOTIDE SEQUENCE</scope>
</reference>
<dbReference type="Gene3D" id="3.40.50.1820">
    <property type="entry name" value="alpha/beta hydrolase"/>
    <property type="match status" value="1"/>
</dbReference>
<evidence type="ECO:0000313" key="1">
    <source>
        <dbReference type="EMBL" id="EQD38866.1"/>
    </source>
</evidence>
<name>T0YTE6_9ZZZZ</name>
<proteinExistence type="predicted"/>